<dbReference type="Proteomes" id="UP001249851">
    <property type="component" value="Unassembled WGS sequence"/>
</dbReference>
<keyword evidence="1" id="KW-0732">Signal</keyword>
<reference evidence="2" key="1">
    <citation type="journal article" date="2023" name="G3 (Bethesda)">
        <title>Whole genome assembly and annotation of the endangered Caribbean coral Acropora cervicornis.</title>
        <authorList>
            <person name="Selwyn J.D."/>
            <person name="Vollmer S.V."/>
        </authorList>
    </citation>
    <scope>NUCLEOTIDE SEQUENCE</scope>
    <source>
        <strain evidence="2">K2</strain>
    </source>
</reference>
<evidence type="ECO:0000313" key="3">
    <source>
        <dbReference type="Proteomes" id="UP001249851"/>
    </source>
</evidence>
<gene>
    <name evidence="2" type="ORF">P5673_010310</name>
</gene>
<comment type="caution">
    <text evidence="2">The sequence shown here is derived from an EMBL/GenBank/DDBJ whole genome shotgun (WGS) entry which is preliminary data.</text>
</comment>
<keyword evidence="3" id="KW-1185">Reference proteome</keyword>
<dbReference type="EMBL" id="JARQWQ010000018">
    <property type="protein sequence ID" value="KAK2565991.1"/>
    <property type="molecule type" value="Genomic_DNA"/>
</dbReference>
<organism evidence="2 3">
    <name type="scientific">Acropora cervicornis</name>
    <name type="common">Staghorn coral</name>
    <dbReference type="NCBI Taxonomy" id="6130"/>
    <lineage>
        <taxon>Eukaryota</taxon>
        <taxon>Metazoa</taxon>
        <taxon>Cnidaria</taxon>
        <taxon>Anthozoa</taxon>
        <taxon>Hexacorallia</taxon>
        <taxon>Scleractinia</taxon>
        <taxon>Astrocoeniina</taxon>
        <taxon>Acroporidae</taxon>
        <taxon>Acropora</taxon>
    </lineage>
</organism>
<proteinExistence type="predicted"/>
<reference evidence="2" key="2">
    <citation type="journal article" date="2023" name="Science">
        <title>Genomic signatures of disease resistance in endangered staghorn corals.</title>
        <authorList>
            <person name="Vollmer S.V."/>
            <person name="Selwyn J.D."/>
            <person name="Despard B.A."/>
            <person name="Roesel C.L."/>
        </authorList>
    </citation>
    <scope>NUCLEOTIDE SEQUENCE</scope>
    <source>
        <strain evidence="2">K2</strain>
    </source>
</reference>
<accession>A0AAD9QRE3</accession>
<name>A0AAD9QRE3_ACRCE</name>
<evidence type="ECO:0000313" key="2">
    <source>
        <dbReference type="EMBL" id="KAK2565991.1"/>
    </source>
</evidence>
<protein>
    <submittedName>
        <fullName evidence="2">Uncharacterized protein</fullName>
    </submittedName>
</protein>
<feature type="signal peptide" evidence="1">
    <location>
        <begin position="1"/>
        <end position="24"/>
    </location>
</feature>
<evidence type="ECO:0000256" key="1">
    <source>
        <dbReference type="SAM" id="SignalP"/>
    </source>
</evidence>
<sequence length="69" mass="7709">MNSKIFVVFTLLVLCVSFIPDSEAFTAGGGGNIPRGARREVEHIQVARELCRVARTHCKREFSAAREME</sequence>
<dbReference type="AlphaFoldDB" id="A0AAD9QRE3"/>
<feature type="chain" id="PRO_5041902081" evidence="1">
    <location>
        <begin position="25"/>
        <end position="69"/>
    </location>
</feature>